<reference evidence="1 2" key="1">
    <citation type="journal article" date="2012" name="J. Bacteriol.">
        <title>Genome Sequence of "Candidatus Mycoplasma haemolamae" Strain Purdue, a Red Blood Cell Pathogen of Alpacas (Vicugna pacos) and Llamas (Lama glama).</title>
        <authorList>
            <person name="Guimaraes A.M."/>
            <person name="Toth B."/>
            <person name="Santos A.P."/>
            <person name="do Nascimento N.C."/>
            <person name="Kritchevsky J.E."/>
            <person name="Messick J.B."/>
        </authorList>
    </citation>
    <scope>NUCLEOTIDE SEQUENCE [LARGE SCALE GENOMIC DNA]</scope>
    <source>
        <strain evidence="1 2">Purdue</strain>
    </source>
</reference>
<accession>I7BAH7</accession>
<evidence type="ECO:0000313" key="1">
    <source>
        <dbReference type="EMBL" id="AFO52305.1"/>
    </source>
</evidence>
<dbReference type="HOGENOM" id="CLU_1318978_0_0_14"/>
<proteinExistence type="predicted"/>
<dbReference type="KEGG" id="mhl:MHLP_03625"/>
<organism evidence="1 2">
    <name type="scientific">Mycoplasma haematolamae (strain Purdue)</name>
    <dbReference type="NCBI Taxonomy" id="1212765"/>
    <lineage>
        <taxon>Bacteria</taxon>
        <taxon>Bacillati</taxon>
        <taxon>Mycoplasmatota</taxon>
        <taxon>Mollicutes</taxon>
        <taxon>Mycoplasmataceae</taxon>
        <taxon>Mycoplasma</taxon>
    </lineage>
</organism>
<sequence length="207" mass="24604">MEKSLTSSEEQVRLCLKKFQLEDDRESFNYLLEKYYKTSCMYATKYLNSVVYSNLISYTLGEVESYVFLAFWKAAKNYRCEGNSLSFKNYLYQTIKYESIAEIKSTFKWGCIPKAEQKWVKEQEMLRENDPSAYCESLELKEKSFIIFKFLESKKPIYSLIWDLKAKDLRNSEICAQLGISEIELKSRWQYIKKLIQGRYSCLDDVC</sequence>
<dbReference type="InterPro" id="IPR013325">
    <property type="entry name" value="RNA_pol_sigma_r2"/>
</dbReference>
<dbReference type="InterPro" id="IPR014284">
    <property type="entry name" value="RNA_pol_sigma-70_dom"/>
</dbReference>
<dbReference type="PATRIC" id="fig|1212765.3.peg.821"/>
<dbReference type="SUPFAM" id="SSF88946">
    <property type="entry name" value="Sigma2 domain of RNA polymerase sigma factors"/>
    <property type="match status" value="1"/>
</dbReference>
<dbReference type="EMBL" id="CP003731">
    <property type="protein sequence ID" value="AFO52305.1"/>
    <property type="molecule type" value="Genomic_DNA"/>
</dbReference>
<dbReference type="OrthoDB" id="396243at2"/>
<dbReference type="AlphaFoldDB" id="I7BAH7"/>
<dbReference type="NCBIfam" id="TIGR02937">
    <property type="entry name" value="sigma70-ECF"/>
    <property type="match status" value="1"/>
</dbReference>
<dbReference type="GO" id="GO:0003700">
    <property type="term" value="F:DNA-binding transcription factor activity"/>
    <property type="evidence" value="ECO:0007669"/>
    <property type="project" value="InterPro"/>
</dbReference>
<name>I7BAH7_MYCHA</name>
<keyword evidence="2" id="KW-1185">Reference proteome</keyword>
<dbReference type="Gene3D" id="1.10.1740.10">
    <property type="match status" value="1"/>
</dbReference>
<reference evidence="2" key="2">
    <citation type="submission" date="2012-07" db="EMBL/GenBank/DDBJ databases">
        <title>Complete genome sequence of 'Candidatus Mycoplasma haemolamae'.</title>
        <authorList>
            <person name="Guimaraes A.M.S."/>
            <person name="Toth B."/>
            <person name="Santos A.P."/>
            <person name="Nascimento N.C."/>
            <person name="Sojka J.E."/>
            <person name="Messick J.B."/>
        </authorList>
    </citation>
    <scope>NUCLEOTIDE SEQUENCE [LARGE SCALE GENOMIC DNA]</scope>
    <source>
        <strain evidence="2">Purdue</strain>
    </source>
</reference>
<dbReference type="GO" id="GO:0006352">
    <property type="term" value="P:DNA-templated transcription initiation"/>
    <property type="evidence" value="ECO:0007669"/>
    <property type="project" value="InterPro"/>
</dbReference>
<protein>
    <submittedName>
        <fullName evidence="1">RNA polymerase sigma factor RpoE</fullName>
    </submittedName>
</protein>
<dbReference type="Proteomes" id="UP000006502">
    <property type="component" value="Chromosome"/>
</dbReference>
<evidence type="ECO:0000313" key="2">
    <source>
        <dbReference type="Proteomes" id="UP000006502"/>
    </source>
</evidence>
<gene>
    <name evidence="1" type="ordered locus">MHLP_03625</name>
</gene>